<sequence>MGAGDQGTSSEGVDILKNPTAEEPQAPAGTRKKGKEASAPEGGDLGLKLKEASTLGLGGKILKKRKEAMAALDIMLPTKPAARKAQPAGVEKKRKKVVRKKLPQDVIDSIVAKPCKIVYELSDEDLADKSQQFREAYRRAMLVHEKVRSYEQALMEQYRATGSVEDEIEVTDDEDEGTGENVTGDEETSANKVTGSVEDEIEVTDDEDERTGENVTGDEETSHISEQGHR</sequence>
<feature type="region of interest" description="Disordered" evidence="1">
    <location>
        <begin position="1"/>
        <end position="45"/>
    </location>
</feature>
<reference evidence="2" key="2">
    <citation type="submission" date="2020-10" db="EMBL/GenBank/DDBJ databases">
        <authorList>
            <person name="Cooper E.A."/>
            <person name="Brenton Z.W."/>
            <person name="Flinn B.S."/>
            <person name="Jenkins J."/>
            <person name="Shu S."/>
            <person name="Flowers D."/>
            <person name="Luo F."/>
            <person name="Wang Y."/>
            <person name="Xia P."/>
            <person name="Barry K."/>
            <person name="Daum C."/>
            <person name="Lipzen A."/>
            <person name="Yoshinaga Y."/>
            <person name="Schmutz J."/>
            <person name="Saski C."/>
            <person name="Vermerris W."/>
            <person name="Kresovich S."/>
        </authorList>
    </citation>
    <scope>NUCLEOTIDE SEQUENCE</scope>
</reference>
<evidence type="ECO:0000256" key="1">
    <source>
        <dbReference type="SAM" id="MobiDB-lite"/>
    </source>
</evidence>
<accession>A0A921RL23</accession>
<dbReference type="Proteomes" id="UP000807115">
    <property type="component" value="Chromosome 2"/>
</dbReference>
<protein>
    <submittedName>
        <fullName evidence="2">Uncharacterized protein</fullName>
    </submittedName>
</protein>
<dbReference type="OMA" id="KINAYNQ"/>
<evidence type="ECO:0000313" key="3">
    <source>
        <dbReference type="Proteomes" id="UP000807115"/>
    </source>
</evidence>
<feature type="compositionally biased region" description="Polar residues" evidence="1">
    <location>
        <begin position="1"/>
        <end position="11"/>
    </location>
</feature>
<dbReference type="EMBL" id="CM027681">
    <property type="protein sequence ID" value="KAG0541714.1"/>
    <property type="molecule type" value="Genomic_DNA"/>
</dbReference>
<organism evidence="2 3">
    <name type="scientific">Sorghum bicolor</name>
    <name type="common">Sorghum</name>
    <name type="synonym">Sorghum vulgare</name>
    <dbReference type="NCBI Taxonomy" id="4558"/>
    <lineage>
        <taxon>Eukaryota</taxon>
        <taxon>Viridiplantae</taxon>
        <taxon>Streptophyta</taxon>
        <taxon>Embryophyta</taxon>
        <taxon>Tracheophyta</taxon>
        <taxon>Spermatophyta</taxon>
        <taxon>Magnoliopsida</taxon>
        <taxon>Liliopsida</taxon>
        <taxon>Poales</taxon>
        <taxon>Poaceae</taxon>
        <taxon>PACMAD clade</taxon>
        <taxon>Panicoideae</taxon>
        <taxon>Andropogonodae</taxon>
        <taxon>Andropogoneae</taxon>
        <taxon>Sorghinae</taxon>
        <taxon>Sorghum</taxon>
    </lineage>
</organism>
<feature type="compositionally biased region" description="Basic and acidic residues" evidence="1">
    <location>
        <begin position="220"/>
        <end position="230"/>
    </location>
</feature>
<dbReference type="AlphaFoldDB" id="A0A921RL23"/>
<proteinExistence type="predicted"/>
<evidence type="ECO:0000313" key="2">
    <source>
        <dbReference type="EMBL" id="KAG0541714.1"/>
    </source>
</evidence>
<feature type="region of interest" description="Disordered" evidence="1">
    <location>
        <begin position="161"/>
        <end position="230"/>
    </location>
</feature>
<name>A0A921RL23_SORBI</name>
<feature type="compositionally biased region" description="Acidic residues" evidence="1">
    <location>
        <begin position="197"/>
        <end position="210"/>
    </location>
</feature>
<feature type="compositionally biased region" description="Acidic residues" evidence="1">
    <location>
        <begin position="164"/>
        <end position="188"/>
    </location>
</feature>
<gene>
    <name evidence="2" type="ORF">BDA96_02G041100</name>
</gene>
<reference evidence="2" key="1">
    <citation type="journal article" date="2019" name="BMC Genomics">
        <title>A new reference genome for Sorghum bicolor reveals high levels of sequence similarity between sweet and grain genotypes: implications for the genetics of sugar metabolism.</title>
        <authorList>
            <person name="Cooper E.A."/>
            <person name="Brenton Z.W."/>
            <person name="Flinn B.S."/>
            <person name="Jenkins J."/>
            <person name="Shu S."/>
            <person name="Flowers D."/>
            <person name="Luo F."/>
            <person name="Wang Y."/>
            <person name="Xia P."/>
            <person name="Barry K."/>
            <person name="Daum C."/>
            <person name="Lipzen A."/>
            <person name="Yoshinaga Y."/>
            <person name="Schmutz J."/>
            <person name="Saski C."/>
            <person name="Vermerris W."/>
            <person name="Kresovich S."/>
        </authorList>
    </citation>
    <scope>NUCLEOTIDE SEQUENCE</scope>
</reference>
<dbReference type="Gramene" id="EER98016">
    <property type="protein sequence ID" value="EER98016"/>
    <property type="gene ID" value="SORBI_3002G041300"/>
</dbReference>
<comment type="caution">
    <text evidence="2">The sequence shown here is derived from an EMBL/GenBank/DDBJ whole genome shotgun (WGS) entry which is preliminary data.</text>
</comment>